<name>A0A6A6QHY2_9PEZI</name>
<keyword evidence="3" id="KW-1185">Reference proteome</keyword>
<sequence>MTAGLMRRLSSSTRTRVHRIGVRQWALTPFRQPQRTLANIIDPSESNTWFTSNAPRFGPPNLGGNDHTPPDERTLKLGKTIRVLHDRLPTLLASPLPQEILSPQISLHLFPSTHPHLPTVRGKIAYTTALWTAPVAWGRVPIIGNVKLIILSERMVQNGGTSTEANMRHEKLIVRWKTCGKSKGTQTGGLYRGIGASEQVDKITEFLGGAARKDEEFCGLFIFEFDEEGRILSHTIEHAEEGGSWDKTTRVISVTDWLLGRAWGKKSEDGTPGLAMAQEQRNDIDQHRRR</sequence>
<gene>
    <name evidence="2" type="ORF">BU16DRAFT_530125</name>
</gene>
<dbReference type="Proteomes" id="UP000799750">
    <property type="component" value="Unassembled WGS sequence"/>
</dbReference>
<accession>A0A6A6QHY2</accession>
<dbReference type="InterPro" id="IPR031342">
    <property type="entry name" value="Mug163-like"/>
</dbReference>
<feature type="region of interest" description="Disordered" evidence="1">
    <location>
        <begin position="265"/>
        <end position="290"/>
    </location>
</feature>
<reference evidence="2" key="1">
    <citation type="journal article" date="2020" name="Stud. Mycol.">
        <title>101 Dothideomycetes genomes: a test case for predicting lifestyles and emergence of pathogens.</title>
        <authorList>
            <person name="Haridas S."/>
            <person name="Albert R."/>
            <person name="Binder M."/>
            <person name="Bloem J."/>
            <person name="Labutti K."/>
            <person name="Salamov A."/>
            <person name="Andreopoulos B."/>
            <person name="Baker S."/>
            <person name="Barry K."/>
            <person name="Bills G."/>
            <person name="Bluhm B."/>
            <person name="Cannon C."/>
            <person name="Castanera R."/>
            <person name="Culley D."/>
            <person name="Daum C."/>
            <person name="Ezra D."/>
            <person name="Gonzalez J."/>
            <person name="Henrissat B."/>
            <person name="Kuo A."/>
            <person name="Liang C."/>
            <person name="Lipzen A."/>
            <person name="Lutzoni F."/>
            <person name="Magnuson J."/>
            <person name="Mondo S."/>
            <person name="Nolan M."/>
            <person name="Ohm R."/>
            <person name="Pangilinan J."/>
            <person name="Park H.-J."/>
            <person name="Ramirez L."/>
            <person name="Alfaro M."/>
            <person name="Sun H."/>
            <person name="Tritt A."/>
            <person name="Yoshinaga Y."/>
            <person name="Zwiers L.-H."/>
            <person name="Turgeon B."/>
            <person name="Goodwin S."/>
            <person name="Spatafora J."/>
            <person name="Crous P."/>
            <person name="Grigoriev I."/>
        </authorList>
    </citation>
    <scope>NUCLEOTIDE SEQUENCE</scope>
    <source>
        <strain evidence="2">CBS 269.34</strain>
    </source>
</reference>
<dbReference type="AlphaFoldDB" id="A0A6A6QHY2"/>
<organism evidence="2 3">
    <name type="scientific">Lophium mytilinum</name>
    <dbReference type="NCBI Taxonomy" id="390894"/>
    <lineage>
        <taxon>Eukaryota</taxon>
        <taxon>Fungi</taxon>
        <taxon>Dikarya</taxon>
        <taxon>Ascomycota</taxon>
        <taxon>Pezizomycotina</taxon>
        <taxon>Dothideomycetes</taxon>
        <taxon>Pleosporomycetidae</taxon>
        <taxon>Mytilinidiales</taxon>
        <taxon>Mytilinidiaceae</taxon>
        <taxon>Lophium</taxon>
    </lineage>
</organism>
<proteinExistence type="predicted"/>
<evidence type="ECO:0000313" key="3">
    <source>
        <dbReference type="Proteomes" id="UP000799750"/>
    </source>
</evidence>
<evidence type="ECO:0000313" key="2">
    <source>
        <dbReference type="EMBL" id="KAF2491654.1"/>
    </source>
</evidence>
<protein>
    <submittedName>
        <fullName evidence="2">Uncharacterized protein</fullName>
    </submittedName>
</protein>
<feature type="compositionally biased region" description="Basic and acidic residues" evidence="1">
    <location>
        <begin position="280"/>
        <end position="290"/>
    </location>
</feature>
<dbReference type="EMBL" id="MU004195">
    <property type="protein sequence ID" value="KAF2491654.1"/>
    <property type="molecule type" value="Genomic_DNA"/>
</dbReference>
<dbReference type="Pfam" id="PF17119">
    <property type="entry name" value="MMU163"/>
    <property type="match status" value="2"/>
</dbReference>
<dbReference type="OrthoDB" id="5329385at2759"/>
<evidence type="ECO:0000256" key="1">
    <source>
        <dbReference type="SAM" id="MobiDB-lite"/>
    </source>
</evidence>